<reference evidence="1 2" key="1">
    <citation type="submission" date="2019-09" db="EMBL/GenBank/DDBJ databases">
        <title>A chromosome-level genome assembly of the Chinese tupelo Nyssa sinensis.</title>
        <authorList>
            <person name="Yang X."/>
            <person name="Kang M."/>
            <person name="Yang Y."/>
            <person name="Xiong H."/>
            <person name="Wang M."/>
            <person name="Zhang Z."/>
            <person name="Wang Z."/>
            <person name="Wu H."/>
            <person name="Ma T."/>
            <person name="Liu J."/>
            <person name="Xi Z."/>
        </authorList>
    </citation>
    <scope>NUCLEOTIDE SEQUENCE [LARGE SCALE GENOMIC DNA]</scope>
    <source>
        <strain evidence="1">J267</strain>
        <tissue evidence="1">Leaf</tissue>
    </source>
</reference>
<dbReference type="EMBL" id="CM018031">
    <property type="protein sequence ID" value="KAA8550393.1"/>
    <property type="molecule type" value="Genomic_DNA"/>
</dbReference>
<protein>
    <submittedName>
        <fullName evidence="1">Uncharacterized protein</fullName>
    </submittedName>
</protein>
<sequence>MEWNSSWSLVVEQPELAMPFQHGAMLSRIQSLAVLSAHPVDHFRQPFSLFLAAFFLRHCVDRNGDELCRRSLKQSHRSLSLVYAYICMYMMSC</sequence>
<evidence type="ECO:0000313" key="1">
    <source>
        <dbReference type="EMBL" id="KAA8550393.1"/>
    </source>
</evidence>
<name>A0A5J5C4R9_9ASTE</name>
<keyword evidence="2" id="KW-1185">Reference proteome</keyword>
<organism evidence="1 2">
    <name type="scientific">Nyssa sinensis</name>
    <dbReference type="NCBI Taxonomy" id="561372"/>
    <lineage>
        <taxon>Eukaryota</taxon>
        <taxon>Viridiplantae</taxon>
        <taxon>Streptophyta</taxon>
        <taxon>Embryophyta</taxon>
        <taxon>Tracheophyta</taxon>
        <taxon>Spermatophyta</taxon>
        <taxon>Magnoliopsida</taxon>
        <taxon>eudicotyledons</taxon>
        <taxon>Gunneridae</taxon>
        <taxon>Pentapetalae</taxon>
        <taxon>asterids</taxon>
        <taxon>Cornales</taxon>
        <taxon>Nyssaceae</taxon>
        <taxon>Nyssa</taxon>
    </lineage>
</organism>
<gene>
    <name evidence="1" type="ORF">F0562_002077</name>
</gene>
<accession>A0A5J5C4R9</accession>
<evidence type="ECO:0000313" key="2">
    <source>
        <dbReference type="Proteomes" id="UP000325577"/>
    </source>
</evidence>
<dbReference type="AlphaFoldDB" id="A0A5J5C4R9"/>
<proteinExistence type="predicted"/>
<dbReference type="Proteomes" id="UP000325577">
    <property type="component" value="Linkage Group LG0"/>
</dbReference>